<dbReference type="PATRIC" id="fig|1229493.5.peg.3808"/>
<evidence type="ECO:0000313" key="3">
    <source>
        <dbReference type="EMBL" id="KIF50984.1"/>
    </source>
</evidence>
<sequence>MSYLSFDYAQFNEKGLKKVIDEFKRQDLQVTSVEADNKAKRQSGVQTKKATLHFADGQKLMLQATAQGAIFQVRLNTRVIPIKHVDDLKKAVAEIAGKVSANSKQFQKTLKKRASRASSASKDSTSRAKTSLKAQIALAKSDNQELESSVQEKRQQKQTLEEALPAKEQRKSDISAQITQEYSVSEQLEAELKQLEELTS</sequence>
<accession>A0A0C1Z4C7</accession>
<dbReference type="EMBL" id="JPRD01000044">
    <property type="protein sequence ID" value="KIF50984.1"/>
    <property type="molecule type" value="Genomic_DNA"/>
</dbReference>
<organism evidence="3 4">
    <name type="scientific">Vibrio owensii CAIM 1854 = LMG 25443</name>
    <dbReference type="NCBI Taxonomy" id="1229493"/>
    <lineage>
        <taxon>Bacteria</taxon>
        <taxon>Pseudomonadati</taxon>
        <taxon>Pseudomonadota</taxon>
        <taxon>Gammaproteobacteria</taxon>
        <taxon>Vibrionales</taxon>
        <taxon>Vibrionaceae</taxon>
        <taxon>Vibrio</taxon>
    </lineage>
</organism>
<gene>
    <name evidence="3" type="ORF">H735_22020</name>
</gene>
<dbReference type="Pfam" id="PF18788">
    <property type="entry name" value="DarA_N"/>
    <property type="match status" value="1"/>
</dbReference>
<dbReference type="AlphaFoldDB" id="A0A0C1Z4C7"/>
<evidence type="ECO:0000313" key="4">
    <source>
        <dbReference type="Proteomes" id="UP000031586"/>
    </source>
</evidence>
<dbReference type="Proteomes" id="UP000031586">
    <property type="component" value="Unassembled WGS sequence"/>
</dbReference>
<protein>
    <submittedName>
        <fullName evidence="3">Hdf</fullName>
    </submittedName>
</protein>
<dbReference type="InterPro" id="IPR041140">
    <property type="entry name" value="DarA_N"/>
</dbReference>
<feature type="domain" description="Defence against restriction A N-terminal" evidence="2">
    <location>
        <begin position="13"/>
        <end position="103"/>
    </location>
</feature>
<feature type="region of interest" description="Disordered" evidence="1">
    <location>
        <begin position="106"/>
        <end position="177"/>
    </location>
</feature>
<dbReference type="RefSeq" id="WP_020195279.1">
    <property type="nucleotide sequence ID" value="NZ_BAOH01000018.1"/>
</dbReference>
<feature type="compositionally biased region" description="Basic and acidic residues" evidence="1">
    <location>
        <begin position="164"/>
        <end position="173"/>
    </location>
</feature>
<evidence type="ECO:0000259" key="2">
    <source>
        <dbReference type="Pfam" id="PF18788"/>
    </source>
</evidence>
<feature type="compositionally biased region" description="Low complexity" evidence="1">
    <location>
        <begin position="116"/>
        <end position="131"/>
    </location>
</feature>
<reference evidence="3 4" key="1">
    <citation type="submission" date="2014-07" db="EMBL/GenBank/DDBJ databases">
        <title>Unique and conserved regions in Vibrio harveyi and related species in comparison with the shrimp pathogen Vibrio harveyi CAIM 1792.</title>
        <authorList>
            <person name="Espinoza-Valles I."/>
            <person name="Vora G."/>
            <person name="Leekitcharoenphon P."/>
            <person name="Ussery D."/>
            <person name="Hoj L."/>
            <person name="Gomez-Gil B."/>
        </authorList>
    </citation>
    <scope>NUCLEOTIDE SEQUENCE [LARGE SCALE GENOMIC DNA]</scope>
    <source>
        <strain evidence="4">CAIM 1854 / LMG 25443</strain>
    </source>
</reference>
<comment type="caution">
    <text evidence="3">The sequence shown here is derived from an EMBL/GenBank/DDBJ whole genome shotgun (WGS) entry which is preliminary data.</text>
</comment>
<proteinExistence type="predicted"/>
<name>A0A0C1Z4C7_9VIBR</name>
<evidence type="ECO:0000256" key="1">
    <source>
        <dbReference type="SAM" id="MobiDB-lite"/>
    </source>
</evidence>